<dbReference type="OrthoDB" id="9789123at2"/>
<dbReference type="AlphaFoldDB" id="A0A2D0N7E3"/>
<proteinExistence type="predicted"/>
<evidence type="ECO:0000313" key="4">
    <source>
        <dbReference type="EMBL" id="PHN04306.1"/>
    </source>
</evidence>
<evidence type="ECO:0000256" key="2">
    <source>
        <dbReference type="ARBA" id="ARBA00022679"/>
    </source>
</evidence>
<dbReference type="RefSeq" id="WP_099152332.1">
    <property type="nucleotide sequence ID" value="NZ_PDUD01000026.1"/>
</dbReference>
<comment type="caution">
    <text evidence="4">The sequence shown here is derived from an EMBL/GenBank/DDBJ whole genome shotgun (WGS) entry which is preliminary data.</text>
</comment>
<feature type="domain" description="Methyltransferase" evidence="3">
    <location>
        <begin position="46"/>
        <end position="138"/>
    </location>
</feature>
<dbReference type="Pfam" id="PF13649">
    <property type="entry name" value="Methyltransf_25"/>
    <property type="match status" value="1"/>
</dbReference>
<protein>
    <submittedName>
        <fullName evidence="4">SAM-dependent methyltransferase</fullName>
    </submittedName>
</protein>
<keyword evidence="5" id="KW-1185">Reference proteome</keyword>
<evidence type="ECO:0000256" key="1">
    <source>
        <dbReference type="ARBA" id="ARBA00022603"/>
    </source>
</evidence>
<keyword evidence="2 4" id="KW-0808">Transferase</keyword>
<dbReference type="CDD" id="cd02440">
    <property type="entry name" value="AdoMet_MTases"/>
    <property type="match status" value="1"/>
</dbReference>
<dbReference type="Gene3D" id="3.40.50.150">
    <property type="entry name" value="Vaccinia Virus protein VP39"/>
    <property type="match status" value="1"/>
</dbReference>
<dbReference type="PANTHER" id="PTHR43861:SF1">
    <property type="entry name" value="TRANS-ACONITATE 2-METHYLTRANSFERASE"/>
    <property type="match status" value="1"/>
</dbReference>
<dbReference type="SUPFAM" id="SSF53335">
    <property type="entry name" value="S-adenosyl-L-methionine-dependent methyltransferases"/>
    <property type="match status" value="1"/>
</dbReference>
<dbReference type="PANTHER" id="PTHR43861">
    <property type="entry name" value="TRANS-ACONITATE 2-METHYLTRANSFERASE-RELATED"/>
    <property type="match status" value="1"/>
</dbReference>
<keyword evidence="1 4" id="KW-0489">Methyltransferase</keyword>
<dbReference type="InterPro" id="IPR029063">
    <property type="entry name" value="SAM-dependent_MTases_sf"/>
</dbReference>
<dbReference type="GO" id="GO:0032259">
    <property type="term" value="P:methylation"/>
    <property type="evidence" value="ECO:0007669"/>
    <property type="project" value="UniProtKB-KW"/>
</dbReference>
<organism evidence="4 5">
    <name type="scientific">Flavilitoribacter nigricans (strain ATCC 23147 / DSM 23189 / NBRC 102662 / NCIMB 1420 / SS-2)</name>
    <name type="common">Lewinella nigricans</name>
    <dbReference type="NCBI Taxonomy" id="1122177"/>
    <lineage>
        <taxon>Bacteria</taxon>
        <taxon>Pseudomonadati</taxon>
        <taxon>Bacteroidota</taxon>
        <taxon>Saprospiria</taxon>
        <taxon>Saprospirales</taxon>
        <taxon>Lewinellaceae</taxon>
        <taxon>Flavilitoribacter</taxon>
    </lineage>
</organism>
<dbReference type="EMBL" id="PDUD01000026">
    <property type="protein sequence ID" value="PHN04306.1"/>
    <property type="molecule type" value="Genomic_DNA"/>
</dbReference>
<dbReference type="InterPro" id="IPR041698">
    <property type="entry name" value="Methyltransf_25"/>
</dbReference>
<reference evidence="4 5" key="1">
    <citation type="submission" date="2017-10" db="EMBL/GenBank/DDBJ databases">
        <title>The draft genome sequence of Lewinella nigricans NBRC 102662.</title>
        <authorList>
            <person name="Wang K."/>
        </authorList>
    </citation>
    <scope>NUCLEOTIDE SEQUENCE [LARGE SCALE GENOMIC DNA]</scope>
    <source>
        <strain evidence="4 5">NBRC 102662</strain>
    </source>
</reference>
<dbReference type="Proteomes" id="UP000223913">
    <property type="component" value="Unassembled WGS sequence"/>
</dbReference>
<gene>
    <name evidence="4" type="ORF">CRP01_22345</name>
</gene>
<accession>A0A2D0N7E3</accession>
<evidence type="ECO:0000259" key="3">
    <source>
        <dbReference type="Pfam" id="PF13649"/>
    </source>
</evidence>
<evidence type="ECO:0000313" key="5">
    <source>
        <dbReference type="Proteomes" id="UP000223913"/>
    </source>
</evidence>
<dbReference type="GO" id="GO:0008168">
    <property type="term" value="F:methyltransferase activity"/>
    <property type="evidence" value="ECO:0007669"/>
    <property type="project" value="UniProtKB-KW"/>
</dbReference>
<sequence length="212" mass="23784">MDKTKLAVEAFDDFADQYQEKYMDLELYNDSFDRFCTLIPQDDAAVLDLACGPGNITHYLLQQRPNWQILGTDLSENMLALARANNPKAQFQILDMRNTRNIGRKFEGVICGFGLPYLSREEAIKMIGDLSQVLVPGGILYLSTMEDDYQKSGLKGPSSGEGKKIYIHYHEEGYLRTALAENGFTILDTSRIDFPQPDGSTTVDLVLIARLG</sequence>
<name>A0A2D0N7E3_FLAN2</name>